<dbReference type="SMART" id="SM00404">
    <property type="entry name" value="PTPc_motif"/>
    <property type="match status" value="1"/>
</dbReference>
<dbReference type="PROSITE" id="PS50056">
    <property type="entry name" value="TYR_PHOSPHATASE_2"/>
    <property type="match status" value="1"/>
</dbReference>
<evidence type="ECO:0000256" key="1">
    <source>
        <dbReference type="ARBA" id="ARBA00004167"/>
    </source>
</evidence>
<dbReference type="Pfam" id="PF00041">
    <property type="entry name" value="fn3"/>
    <property type="match status" value="3"/>
</dbReference>
<dbReference type="AlphaFoldDB" id="A0A0R3TUJ2"/>
<dbReference type="GO" id="GO:0004725">
    <property type="term" value="F:protein tyrosine phosphatase activity"/>
    <property type="evidence" value="ECO:0007669"/>
    <property type="project" value="InterPro"/>
</dbReference>
<organism evidence="13">
    <name type="scientific">Rodentolepis nana</name>
    <name type="common">Dwarf tapeworm</name>
    <name type="synonym">Hymenolepis nana</name>
    <dbReference type="NCBI Taxonomy" id="102285"/>
    <lineage>
        <taxon>Eukaryota</taxon>
        <taxon>Metazoa</taxon>
        <taxon>Spiralia</taxon>
        <taxon>Lophotrochozoa</taxon>
        <taxon>Platyhelminthes</taxon>
        <taxon>Cestoda</taxon>
        <taxon>Eucestoda</taxon>
        <taxon>Cyclophyllidea</taxon>
        <taxon>Hymenolepididae</taxon>
        <taxon>Rodentolepis</taxon>
    </lineage>
</organism>
<dbReference type="PANTHER" id="PTHR46957:SF3">
    <property type="entry name" value="CYTOKINE RECEPTOR"/>
    <property type="match status" value="1"/>
</dbReference>
<evidence type="ECO:0000256" key="3">
    <source>
        <dbReference type="ARBA" id="ARBA00022729"/>
    </source>
</evidence>
<feature type="transmembrane region" description="Helical" evidence="9">
    <location>
        <begin position="522"/>
        <end position="546"/>
    </location>
</feature>
<dbReference type="GO" id="GO:0016020">
    <property type="term" value="C:membrane"/>
    <property type="evidence" value="ECO:0007669"/>
    <property type="project" value="UniProtKB-SubCell"/>
</dbReference>
<dbReference type="InterPro" id="IPR000242">
    <property type="entry name" value="PTP_cat"/>
</dbReference>
<feature type="domain" description="Fibronectin type-III" evidence="12">
    <location>
        <begin position="415"/>
        <end position="521"/>
    </location>
</feature>
<proteinExistence type="predicted"/>
<dbReference type="Pfam" id="PF00102">
    <property type="entry name" value="Y_phosphatase"/>
    <property type="match status" value="2"/>
</dbReference>
<dbReference type="InterPro" id="IPR029021">
    <property type="entry name" value="Prot-tyrosine_phosphatase-like"/>
</dbReference>
<dbReference type="InterPro" id="IPR050713">
    <property type="entry name" value="RTP_Phos/Ushers"/>
</dbReference>
<reference evidence="13" key="1">
    <citation type="submission" date="2017-02" db="UniProtKB">
        <authorList>
            <consortium name="WormBaseParasite"/>
        </authorList>
    </citation>
    <scope>IDENTIFICATION</scope>
</reference>
<dbReference type="InterPro" id="IPR003595">
    <property type="entry name" value="Tyr_Pase_cat"/>
</dbReference>
<sequence>LNSSESSFLLNWQPPKLNSEGITKYKIQLNSQPPQFTPSATTKALIKRLNPTTMYRVKISACSRQNDCGMWEEAIAWTTPRNLQEVDNPLQIESHILPKESQFFEYETPKSHTEYTVMLRACFYYENSTKFLCSLAASAQVITLPRAVKYIVFERTPSSIALQLLGPIDESHFNYTLQVTRIFNVTSLPANSEVTASLVTCCRHNLCSSSFDSATFTKPASPLNLIIANATDQTLLASWERPKDNEEPISNYRVITSDERGHEYRCDPTNLNSTRINCLVRNLSPCQHYSISVRTCARGYDCGPAITTQEYTLPEAVKELRIKQIYSTKVNFIWKPQDLESCVLANITVIVQERSTRNVSGLCFVSISDNMLNQCSTGNLIPNTEYMAFAIACSKTTLNCAAKSESIEFTTLPGVPQHFQAMIVTTESAEFRWNRSSGRQDGLDGYLVRIYETSPSGELNHKVPIANCSIPAINHIHSCNLGNLKPSTNYSATIAAFKILSNDTKTFGDESAKIYFTTNPPFPITAIILSLLALFLLLLIVFAVIFRQRSRGNAYGNDHKQDDSDISKSLTKKVGAICRERNRYVDMLPYDQSLILLGRPWPFVLDYPESSITVTDALNDYINASYVRPPKYGSKGEALPCDALEVPEFIATQGPLENTTFDFLTMVYEQRSKLIIMLCRLKENGKEKCHEYWDDECEITVTMDNRSITVNVLEVESLECDLIRRTLQIQSSDRDEASKSENIEPPIWTNIRNYEWLQISDQLEFILTSSETWASSQSFKDLWMEMVSEFDFIAAYIRVFPTILFTRTPNLPWTVVHYHFPQWPDYAAPDMGSFYNLVEWHRRFVEENPIDRDVGPPIIHCSAGVGRTGTFIAAFYLLERLREDPSAIDVWGTVLSIRRWRSNLVQVWVQLKFLYEFVLYCIERDRIHLPSASNRCKIEHAYANWFDHMGKFVKRVEIG</sequence>
<dbReference type="InterPro" id="IPR003961">
    <property type="entry name" value="FN3_dom"/>
</dbReference>
<evidence type="ECO:0000256" key="6">
    <source>
        <dbReference type="ARBA" id="ARBA00022989"/>
    </source>
</evidence>
<name>A0A0R3TUJ2_RODNA</name>
<dbReference type="InterPro" id="IPR000387">
    <property type="entry name" value="Tyr_Pase_dom"/>
</dbReference>
<dbReference type="CDD" id="cd00047">
    <property type="entry name" value="PTPc"/>
    <property type="match status" value="1"/>
</dbReference>
<keyword evidence="8" id="KW-0325">Glycoprotein</keyword>
<dbReference type="PROSITE" id="PS50055">
    <property type="entry name" value="TYR_PHOSPHATASE_PTP"/>
    <property type="match status" value="1"/>
</dbReference>
<dbReference type="Gene3D" id="2.60.40.10">
    <property type="entry name" value="Immunoglobulins"/>
    <property type="match status" value="4"/>
</dbReference>
<dbReference type="PANTHER" id="PTHR46957">
    <property type="entry name" value="CYTOKINE RECEPTOR"/>
    <property type="match status" value="1"/>
</dbReference>
<feature type="domain" description="Tyrosine specific protein phosphatases" evidence="11">
    <location>
        <begin position="835"/>
        <end position="912"/>
    </location>
</feature>
<dbReference type="InterPro" id="IPR036116">
    <property type="entry name" value="FN3_sf"/>
</dbReference>
<dbReference type="SUPFAM" id="SSF52799">
    <property type="entry name" value="(Phosphotyrosine protein) phosphatases II"/>
    <property type="match status" value="1"/>
</dbReference>
<dbReference type="SUPFAM" id="SSF49265">
    <property type="entry name" value="Fibronectin type III"/>
    <property type="match status" value="3"/>
</dbReference>
<evidence type="ECO:0000259" key="12">
    <source>
        <dbReference type="PROSITE" id="PS50853"/>
    </source>
</evidence>
<feature type="domain" description="Fibronectin type-III" evidence="12">
    <location>
        <begin position="1"/>
        <end position="82"/>
    </location>
</feature>
<accession>A0A0R3TUJ2</accession>
<evidence type="ECO:0000256" key="4">
    <source>
        <dbReference type="ARBA" id="ARBA00022801"/>
    </source>
</evidence>
<dbReference type="STRING" id="102285.A0A0R3TUJ2"/>
<dbReference type="PRINTS" id="PR00700">
    <property type="entry name" value="PRTYPHPHTASE"/>
</dbReference>
<protein>
    <submittedName>
        <fullName evidence="13">Protein-tyrosine-phosphatase</fullName>
    </submittedName>
</protein>
<dbReference type="Gene3D" id="3.90.190.10">
    <property type="entry name" value="Protein tyrosine phosphatase superfamily"/>
    <property type="match status" value="1"/>
</dbReference>
<keyword evidence="7 9" id="KW-0472">Membrane</keyword>
<evidence type="ECO:0000256" key="5">
    <source>
        <dbReference type="ARBA" id="ARBA00022912"/>
    </source>
</evidence>
<keyword evidence="4" id="KW-0378">Hydrolase</keyword>
<dbReference type="InterPro" id="IPR013783">
    <property type="entry name" value="Ig-like_fold"/>
</dbReference>
<feature type="domain" description="Fibronectin type-III" evidence="12">
    <location>
        <begin position="221"/>
        <end position="316"/>
    </location>
</feature>
<keyword evidence="2 9" id="KW-0812">Transmembrane</keyword>
<evidence type="ECO:0000259" key="10">
    <source>
        <dbReference type="PROSITE" id="PS50055"/>
    </source>
</evidence>
<dbReference type="SMART" id="SM00194">
    <property type="entry name" value="PTPc"/>
    <property type="match status" value="1"/>
</dbReference>
<dbReference type="PROSITE" id="PS00383">
    <property type="entry name" value="TYR_PHOSPHATASE_1"/>
    <property type="match status" value="1"/>
</dbReference>
<evidence type="ECO:0000256" key="8">
    <source>
        <dbReference type="ARBA" id="ARBA00023180"/>
    </source>
</evidence>
<dbReference type="PROSITE" id="PS50853">
    <property type="entry name" value="FN3"/>
    <property type="match status" value="3"/>
</dbReference>
<feature type="domain" description="Tyrosine-protein phosphatase" evidence="10">
    <location>
        <begin position="579"/>
        <end position="921"/>
    </location>
</feature>
<evidence type="ECO:0000256" key="7">
    <source>
        <dbReference type="ARBA" id="ARBA00023136"/>
    </source>
</evidence>
<keyword evidence="6 9" id="KW-1133">Transmembrane helix</keyword>
<evidence type="ECO:0000259" key="11">
    <source>
        <dbReference type="PROSITE" id="PS50056"/>
    </source>
</evidence>
<keyword evidence="3" id="KW-0732">Signal</keyword>
<dbReference type="InterPro" id="IPR016130">
    <property type="entry name" value="Tyr_Pase_AS"/>
</dbReference>
<comment type="subcellular location">
    <subcellularLocation>
        <location evidence="1">Membrane</location>
        <topology evidence="1">Single-pass membrane protein</topology>
    </subcellularLocation>
</comment>
<evidence type="ECO:0000313" key="13">
    <source>
        <dbReference type="WBParaSite" id="HNAJ_0001143501-mRNA-1"/>
    </source>
</evidence>
<dbReference type="CDD" id="cd00063">
    <property type="entry name" value="FN3"/>
    <property type="match status" value="3"/>
</dbReference>
<keyword evidence="5" id="KW-0904">Protein phosphatase</keyword>
<evidence type="ECO:0000256" key="9">
    <source>
        <dbReference type="SAM" id="Phobius"/>
    </source>
</evidence>
<evidence type="ECO:0000256" key="2">
    <source>
        <dbReference type="ARBA" id="ARBA00022692"/>
    </source>
</evidence>
<dbReference type="SMART" id="SM00060">
    <property type="entry name" value="FN3"/>
    <property type="match status" value="4"/>
</dbReference>
<dbReference type="WBParaSite" id="HNAJ_0001143501-mRNA-1">
    <property type="protein sequence ID" value="HNAJ_0001143501-mRNA-1"/>
    <property type="gene ID" value="HNAJ_0001143501"/>
</dbReference>